<evidence type="ECO:0000313" key="2">
    <source>
        <dbReference type="Proteomes" id="UP001189624"/>
    </source>
</evidence>
<gene>
    <name evidence="1" type="ORF">AYBTSS11_LOCUS28969</name>
</gene>
<dbReference type="Gramene" id="rna-AYBTSS11_LOCUS28969">
    <property type="protein sequence ID" value="CAJ1976826.1"/>
    <property type="gene ID" value="gene-AYBTSS11_LOCUS28969"/>
</dbReference>
<accession>A0AA86W1N3</accession>
<organism evidence="1 2">
    <name type="scientific">Sphenostylis stenocarpa</name>
    <dbReference type="NCBI Taxonomy" id="92480"/>
    <lineage>
        <taxon>Eukaryota</taxon>
        <taxon>Viridiplantae</taxon>
        <taxon>Streptophyta</taxon>
        <taxon>Embryophyta</taxon>
        <taxon>Tracheophyta</taxon>
        <taxon>Spermatophyta</taxon>
        <taxon>Magnoliopsida</taxon>
        <taxon>eudicotyledons</taxon>
        <taxon>Gunneridae</taxon>
        <taxon>Pentapetalae</taxon>
        <taxon>rosids</taxon>
        <taxon>fabids</taxon>
        <taxon>Fabales</taxon>
        <taxon>Fabaceae</taxon>
        <taxon>Papilionoideae</taxon>
        <taxon>50 kb inversion clade</taxon>
        <taxon>NPAAA clade</taxon>
        <taxon>indigoferoid/millettioid clade</taxon>
        <taxon>Phaseoleae</taxon>
        <taxon>Sphenostylis</taxon>
    </lineage>
</organism>
<evidence type="ECO:0000313" key="1">
    <source>
        <dbReference type="EMBL" id="CAJ1976826.1"/>
    </source>
</evidence>
<keyword evidence="2" id="KW-1185">Reference proteome</keyword>
<sequence length="149" mass="16738">MRLLIARGVADRWKGLCLDGVTPSFHATPFHRYILANNCTKALKPGMERCELVHSRIKLSHHGGASINKGGERISNRLLGKQPQKRKYWKVKWGMMEATILECNSHDFDKGCGGVASSKKEIVQIKQVGRSIWGGLWDCRGGWDADYSE</sequence>
<dbReference type="AlphaFoldDB" id="A0AA86W1N3"/>
<reference evidence="1" key="1">
    <citation type="submission" date="2023-10" db="EMBL/GenBank/DDBJ databases">
        <authorList>
            <person name="Domelevo Entfellner J.-B."/>
        </authorList>
    </citation>
    <scope>NUCLEOTIDE SEQUENCE</scope>
</reference>
<protein>
    <submittedName>
        <fullName evidence="1">Uncharacterized protein</fullName>
    </submittedName>
</protein>
<dbReference type="Proteomes" id="UP001189624">
    <property type="component" value="Chromosome 10"/>
</dbReference>
<proteinExistence type="predicted"/>
<dbReference type="EMBL" id="OY731407">
    <property type="protein sequence ID" value="CAJ1976826.1"/>
    <property type="molecule type" value="Genomic_DNA"/>
</dbReference>
<name>A0AA86W1N3_9FABA</name>